<organism evidence="5 6">
    <name type="scientific">Leptobrachium leishanense</name>
    <name type="common">Leishan spiny toad</name>
    <dbReference type="NCBI Taxonomy" id="445787"/>
    <lineage>
        <taxon>Eukaryota</taxon>
        <taxon>Metazoa</taxon>
        <taxon>Chordata</taxon>
        <taxon>Craniata</taxon>
        <taxon>Vertebrata</taxon>
        <taxon>Euteleostomi</taxon>
        <taxon>Amphibia</taxon>
        <taxon>Batrachia</taxon>
        <taxon>Anura</taxon>
        <taxon>Pelobatoidea</taxon>
        <taxon>Megophryidae</taxon>
        <taxon>Leptobrachium</taxon>
    </lineage>
</organism>
<dbReference type="PANTHER" id="PTHR15367">
    <property type="entry name" value="DNA-DIRECTED RNA POLYMERASE III"/>
    <property type="match status" value="1"/>
</dbReference>
<accession>A0A8C5LXR6</accession>
<keyword evidence="3" id="KW-0539">Nucleus</keyword>
<evidence type="ECO:0000313" key="5">
    <source>
        <dbReference type="Ensembl" id="ENSLLEP00000004055.1"/>
    </source>
</evidence>
<evidence type="ECO:0008006" key="7">
    <source>
        <dbReference type="Google" id="ProtNLM"/>
    </source>
</evidence>
<dbReference type="OrthoDB" id="5377312at2759"/>
<dbReference type="Proteomes" id="UP000694569">
    <property type="component" value="Unplaced"/>
</dbReference>
<evidence type="ECO:0000313" key="6">
    <source>
        <dbReference type="Proteomes" id="UP000694569"/>
    </source>
</evidence>
<comment type="similarity">
    <text evidence="2">Belongs to the eukaryotic RPC7 RNA polymerase subunit family.</text>
</comment>
<evidence type="ECO:0000256" key="4">
    <source>
        <dbReference type="SAM" id="MobiDB-lite"/>
    </source>
</evidence>
<feature type="compositionally biased region" description="Acidic residues" evidence="4">
    <location>
        <begin position="203"/>
        <end position="224"/>
    </location>
</feature>
<evidence type="ECO:0000256" key="3">
    <source>
        <dbReference type="ARBA" id="ARBA00023242"/>
    </source>
</evidence>
<reference evidence="5" key="2">
    <citation type="submission" date="2025-09" db="UniProtKB">
        <authorList>
            <consortium name="Ensembl"/>
        </authorList>
    </citation>
    <scope>IDENTIFICATION</scope>
</reference>
<dbReference type="GO" id="GO:0006383">
    <property type="term" value="P:transcription by RNA polymerase III"/>
    <property type="evidence" value="ECO:0007669"/>
    <property type="project" value="InterPro"/>
</dbReference>
<dbReference type="Pfam" id="PF11705">
    <property type="entry name" value="RNA_pol_3_Rpc31"/>
    <property type="match status" value="1"/>
</dbReference>
<sequence>MNFSPAIYRIHVLPKGNHTNLLRHPSCNLWILHTADMAGKGRGRGASFTFDLQAIGFSKGDSLPETQWQPKAVFPALEFRPVPLREGDDLDYILALKREIRGSMQRRPHYIGEDHDNKSVEKYSAKYKLEAEKKLQKEWTPDWRLLPKEMKAVKKRTVKKPKKVQEKQILNKEDVLKKIEELEKKGDGEASEEETEGKKKGGEEEEEEEEVELEDEEELEEENDYIASYFEDGDDIGGSDDNMDEATY</sequence>
<dbReference type="AlphaFoldDB" id="A0A8C5LXR6"/>
<proteinExistence type="inferred from homology"/>
<dbReference type="GeneTree" id="ENSGT01140000283213"/>
<dbReference type="PANTHER" id="PTHR15367:SF3">
    <property type="entry name" value="DNA-DIRECTED RNA POLYMERASE III SUBUNIT RPC7"/>
    <property type="match status" value="1"/>
</dbReference>
<name>A0A8C5LXR6_9ANUR</name>
<feature type="compositionally biased region" description="Acidic residues" evidence="4">
    <location>
        <begin position="231"/>
        <end position="248"/>
    </location>
</feature>
<dbReference type="InterPro" id="IPR024661">
    <property type="entry name" value="RNA_pol_III_Rpc31"/>
</dbReference>
<protein>
    <recommendedName>
        <fullName evidence="7">DNA-directed RNA polymerase III subunit RPC7</fullName>
    </recommendedName>
</protein>
<comment type="subcellular location">
    <subcellularLocation>
        <location evidence="1">Nucleus</location>
    </subcellularLocation>
</comment>
<evidence type="ECO:0000256" key="1">
    <source>
        <dbReference type="ARBA" id="ARBA00004123"/>
    </source>
</evidence>
<feature type="region of interest" description="Disordered" evidence="4">
    <location>
        <begin position="181"/>
        <end position="248"/>
    </location>
</feature>
<keyword evidence="6" id="KW-1185">Reference proteome</keyword>
<reference evidence="5" key="1">
    <citation type="submission" date="2025-08" db="UniProtKB">
        <authorList>
            <consortium name="Ensembl"/>
        </authorList>
    </citation>
    <scope>IDENTIFICATION</scope>
</reference>
<dbReference type="Ensembl" id="ENSLLET00000004244.1">
    <property type="protein sequence ID" value="ENSLLEP00000004055.1"/>
    <property type="gene ID" value="ENSLLEG00000002604.1"/>
</dbReference>
<evidence type="ECO:0000256" key="2">
    <source>
        <dbReference type="ARBA" id="ARBA00008352"/>
    </source>
</evidence>
<dbReference type="GO" id="GO:0005666">
    <property type="term" value="C:RNA polymerase III complex"/>
    <property type="evidence" value="ECO:0007669"/>
    <property type="project" value="TreeGrafter"/>
</dbReference>